<keyword evidence="4" id="KW-0812">Transmembrane</keyword>
<accession>A0A7V5VEL4</accession>
<dbReference type="AlphaFoldDB" id="A0A7V5VEL4"/>
<comment type="similarity">
    <text evidence="2">Belongs to the OmpP1/FadL family.</text>
</comment>
<name>A0A7V5VEL4_CALAY</name>
<comment type="subcellular location">
    <subcellularLocation>
        <location evidence="1">Cell outer membrane</location>
        <topology evidence="1">Multi-pass membrane protein</topology>
    </subcellularLocation>
</comment>
<gene>
    <name evidence="8" type="ORF">ENJ15_03610</name>
</gene>
<dbReference type="Proteomes" id="UP000885771">
    <property type="component" value="Unassembled WGS sequence"/>
</dbReference>
<reference evidence="8" key="1">
    <citation type="journal article" date="2020" name="mSystems">
        <title>Genome- and Community-Level Interaction Insights into Carbon Utilization and Element Cycling Functions of Hydrothermarchaeota in Hydrothermal Sediment.</title>
        <authorList>
            <person name="Zhou Z."/>
            <person name="Liu Y."/>
            <person name="Xu W."/>
            <person name="Pan J."/>
            <person name="Luo Z.H."/>
            <person name="Li M."/>
        </authorList>
    </citation>
    <scope>NUCLEOTIDE SEQUENCE [LARGE SCALE GENOMIC DNA]</scope>
    <source>
        <strain evidence="8">HyVt-460</strain>
    </source>
</reference>
<dbReference type="EMBL" id="DRLI01000138">
    <property type="protein sequence ID" value="HHM02074.1"/>
    <property type="molecule type" value="Genomic_DNA"/>
</dbReference>
<comment type="caution">
    <text evidence="8">The sequence shown here is derived from an EMBL/GenBank/DDBJ whole genome shotgun (WGS) entry which is preliminary data.</text>
</comment>
<keyword evidence="5" id="KW-0732">Signal</keyword>
<keyword evidence="7" id="KW-0998">Cell outer membrane</keyword>
<evidence type="ECO:0000313" key="8">
    <source>
        <dbReference type="EMBL" id="HHM02074.1"/>
    </source>
</evidence>
<feature type="non-terminal residue" evidence="8">
    <location>
        <position position="1"/>
    </location>
</feature>
<dbReference type="GO" id="GO:0009279">
    <property type="term" value="C:cell outer membrane"/>
    <property type="evidence" value="ECO:0007669"/>
    <property type="project" value="UniProtKB-SubCell"/>
</dbReference>
<dbReference type="PANTHER" id="PTHR35093">
    <property type="entry name" value="OUTER MEMBRANE PROTEIN NMB0088-RELATED"/>
    <property type="match status" value="1"/>
</dbReference>
<dbReference type="InterPro" id="IPR005017">
    <property type="entry name" value="OMPP1/FadL/TodX"/>
</dbReference>
<protein>
    <submittedName>
        <fullName evidence="8">Transporter</fullName>
    </submittedName>
</protein>
<evidence type="ECO:0000256" key="3">
    <source>
        <dbReference type="ARBA" id="ARBA00022452"/>
    </source>
</evidence>
<evidence type="ECO:0000256" key="2">
    <source>
        <dbReference type="ARBA" id="ARBA00008163"/>
    </source>
</evidence>
<keyword evidence="3" id="KW-1134">Transmembrane beta strand</keyword>
<evidence type="ECO:0000256" key="6">
    <source>
        <dbReference type="ARBA" id="ARBA00023136"/>
    </source>
</evidence>
<dbReference type="SUPFAM" id="SSF56935">
    <property type="entry name" value="Porins"/>
    <property type="match status" value="1"/>
</dbReference>
<evidence type="ECO:0000256" key="7">
    <source>
        <dbReference type="ARBA" id="ARBA00023237"/>
    </source>
</evidence>
<dbReference type="Pfam" id="PF03349">
    <property type="entry name" value="Toluene_X"/>
    <property type="match status" value="1"/>
</dbReference>
<keyword evidence="6" id="KW-0472">Membrane</keyword>
<dbReference type="Gene3D" id="2.40.160.60">
    <property type="entry name" value="Outer membrane protein transport protein (OMPP1/FadL/TodX)"/>
    <property type="match status" value="1"/>
</dbReference>
<evidence type="ECO:0000256" key="4">
    <source>
        <dbReference type="ARBA" id="ARBA00022692"/>
    </source>
</evidence>
<organism evidence="8">
    <name type="scientific">Caldithrix abyssi</name>
    <dbReference type="NCBI Taxonomy" id="187145"/>
    <lineage>
        <taxon>Bacteria</taxon>
        <taxon>Pseudomonadati</taxon>
        <taxon>Calditrichota</taxon>
        <taxon>Calditrichia</taxon>
        <taxon>Calditrichales</taxon>
        <taxon>Calditrichaceae</taxon>
        <taxon>Caldithrix</taxon>
    </lineage>
</organism>
<proteinExistence type="inferred from homology"/>
<evidence type="ECO:0000256" key="1">
    <source>
        <dbReference type="ARBA" id="ARBA00004571"/>
    </source>
</evidence>
<dbReference type="GO" id="GO:0015483">
    <property type="term" value="F:long-chain fatty acid transporting porin activity"/>
    <property type="evidence" value="ECO:0007669"/>
    <property type="project" value="TreeGrafter"/>
</dbReference>
<evidence type="ECO:0000256" key="5">
    <source>
        <dbReference type="ARBA" id="ARBA00022729"/>
    </source>
</evidence>
<sequence length="387" mass="42031">KATAMGGAFIAQANDVSSVFYNPAGITALSGLNFGLGTTIIMPQFAFQGPTNIDPNLYTRANEQVFPPSTFYLTYQINDDLSLGFGFYTMFGLGSDWDKNWPGRQLATQSEVQTFYLNPVVAYEIMDGLSVAAGVSAVIGKVSLGKSVYYGPRNVFGESLLEASTTGIGFNFGLQYKPTDELSLGVTYRPNTLLAFEGGDATFDFPVTGDAATDAEIAALFPNTKGSADLTLPTLLGVGISYQLTKALTAEFDWMQLGWSSYDELVVKFDDPVGGKTESVAERKYEDSFSLRLGVQYQMNDDLALRLGYVRDNKAVPDERVEPSLPGGNRDLYSVGFGYKVNKSLTVDGFYMLLLQEDRTITNSVDGFNGTYTGMGNLFGVSFQYGL</sequence>
<dbReference type="PANTHER" id="PTHR35093:SF8">
    <property type="entry name" value="OUTER MEMBRANE PROTEIN NMB0088-RELATED"/>
    <property type="match status" value="1"/>
</dbReference>